<dbReference type="OrthoDB" id="1750221at2759"/>
<protein>
    <recommendedName>
        <fullName evidence="3">DUF4283 domain-containing protein</fullName>
    </recommendedName>
</protein>
<dbReference type="AlphaFoldDB" id="A0A2P5YHH6"/>
<evidence type="ECO:0000313" key="2">
    <source>
        <dbReference type="Proteomes" id="UP000239757"/>
    </source>
</evidence>
<dbReference type="PANTHER" id="PTHR33710">
    <property type="entry name" value="BNAC02G09200D PROTEIN"/>
    <property type="match status" value="1"/>
</dbReference>
<dbReference type="Proteomes" id="UP000239757">
    <property type="component" value="Unassembled WGS sequence"/>
</dbReference>
<sequence>MEEALVDLRLEDEEGNGEIEGWEIDQVNDPLEETSYLCLVGCFLTTIIVTFQSMKIVLANLWHPLGSKELPLGWNISLKAPSQKATIGGSVRLREPSENWGVNLGESREDIGKSNININFSKFIHNARSNLGINRAGKSKLPNTDEEVSDLMDVGMLNEDMPMNVMDGKKKRLRLYDVSLVPRAQELIIALEIWKEDCLNDQMVELVKQEKQGERCREERPMRDFQDALDRCGLIDMGYPGRWYTWEKGNFASNNIIERLDRGVANSSWHKINRIKGLKDENEIMRKEEAEMLRVAVRYFKGIFETSGRNNENEIYEGVSKSVT</sequence>
<evidence type="ECO:0000313" key="1">
    <source>
        <dbReference type="EMBL" id="PPS15026.1"/>
    </source>
</evidence>
<proteinExistence type="predicted"/>
<reference evidence="1 2" key="1">
    <citation type="submission" date="2015-01" db="EMBL/GenBank/DDBJ databases">
        <title>Genome of allotetraploid Gossypium barbadense reveals genomic plasticity and fiber elongation in cotton evolution.</title>
        <authorList>
            <person name="Chen X."/>
            <person name="Liu X."/>
            <person name="Zhao B."/>
            <person name="Zheng H."/>
            <person name="Hu Y."/>
            <person name="Lu G."/>
            <person name="Yang C."/>
            <person name="Chen J."/>
            <person name="Shan C."/>
            <person name="Zhang L."/>
            <person name="Zhou Y."/>
            <person name="Wang L."/>
            <person name="Guo W."/>
            <person name="Bai Y."/>
            <person name="Ruan J."/>
            <person name="Shangguan X."/>
            <person name="Mao Y."/>
            <person name="Jiang J."/>
            <person name="Zhu Y."/>
            <person name="Lei J."/>
            <person name="Kang H."/>
            <person name="Chen S."/>
            <person name="He X."/>
            <person name="Wang R."/>
            <person name="Wang Y."/>
            <person name="Chen J."/>
            <person name="Wang L."/>
            <person name="Yu S."/>
            <person name="Wang B."/>
            <person name="Wei J."/>
            <person name="Song S."/>
            <person name="Lu X."/>
            <person name="Gao Z."/>
            <person name="Gu W."/>
            <person name="Deng X."/>
            <person name="Ma D."/>
            <person name="Wang S."/>
            <person name="Liang W."/>
            <person name="Fang L."/>
            <person name="Cai C."/>
            <person name="Zhu X."/>
            <person name="Zhou B."/>
            <person name="Zhang Y."/>
            <person name="Chen Z."/>
            <person name="Xu S."/>
            <person name="Zhu R."/>
            <person name="Wang S."/>
            <person name="Zhang T."/>
            <person name="Zhao G."/>
        </authorList>
    </citation>
    <scope>NUCLEOTIDE SEQUENCE [LARGE SCALE GENOMIC DNA]</scope>
    <source>
        <strain evidence="2">cv. Xinhai21</strain>
        <tissue evidence="1">Leaf</tissue>
    </source>
</reference>
<dbReference type="EMBL" id="KZ663196">
    <property type="protein sequence ID" value="PPS15026.1"/>
    <property type="molecule type" value="Genomic_DNA"/>
</dbReference>
<dbReference type="PANTHER" id="PTHR33710:SF62">
    <property type="entry name" value="DUF4283 DOMAIN PROTEIN"/>
    <property type="match status" value="1"/>
</dbReference>
<name>A0A2P5YHH6_GOSBA</name>
<accession>A0A2P5YHH6</accession>
<evidence type="ECO:0008006" key="3">
    <source>
        <dbReference type="Google" id="ProtNLM"/>
    </source>
</evidence>
<organism evidence="1 2">
    <name type="scientific">Gossypium barbadense</name>
    <name type="common">Sea Island cotton</name>
    <name type="synonym">Hibiscus barbadensis</name>
    <dbReference type="NCBI Taxonomy" id="3634"/>
    <lineage>
        <taxon>Eukaryota</taxon>
        <taxon>Viridiplantae</taxon>
        <taxon>Streptophyta</taxon>
        <taxon>Embryophyta</taxon>
        <taxon>Tracheophyta</taxon>
        <taxon>Spermatophyta</taxon>
        <taxon>Magnoliopsida</taxon>
        <taxon>eudicotyledons</taxon>
        <taxon>Gunneridae</taxon>
        <taxon>Pentapetalae</taxon>
        <taxon>rosids</taxon>
        <taxon>malvids</taxon>
        <taxon>Malvales</taxon>
        <taxon>Malvaceae</taxon>
        <taxon>Malvoideae</taxon>
        <taxon>Gossypium</taxon>
    </lineage>
</organism>
<gene>
    <name evidence="1" type="ORF">GOBAR_AA05545</name>
</gene>